<evidence type="ECO:0000259" key="6">
    <source>
        <dbReference type="Pfam" id="PF04085"/>
    </source>
</evidence>
<dbReference type="Gene3D" id="2.40.10.340">
    <property type="entry name" value="Rod shape-determining protein MreC, domain 1"/>
    <property type="match status" value="1"/>
</dbReference>
<dbReference type="GO" id="GO:0008360">
    <property type="term" value="P:regulation of cell shape"/>
    <property type="evidence" value="ECO:0007669"/>
    <property type="project" value="UniProtKB-KW"/>
</dbReference>
<evidence type="ECO:0000256" key="4">
    <source>
        <dbReference type="ARBA" id="ARBA00032089"/>
    </source>
</evidence>
<dbReference type="Pfam" id="PF04085">
    <property type="entry name" value="MreC"/>
    <property type="match status" value="1"/>
</dbReference>
<feature type="transmembrane region" description="Helical" evidence="5">
    <location>
        <begin position="7"/>
        <end position="30"/>
    </location>
</feature>
<dbReference type="InterPro" id="IPR042175">
    <property type="entry name" value="Cell/Rod_MreC_2"/>
</dbReference>
<keyword evidence="5" id="KW-0812">Transmembrane</keyword>
<dbReference type="AlphaFoldDB" id="A0A9D9EUE5"/>
<dbReference type="PANTHER" id="PTHR34138">
    <property type="entry name" value="CELL SHAPE-DETERMINING PROTEIN MREC"/>
    <property type="match status" value="1"/>
</dbReference>
<dbReference type="Gene3D" id="2.40.10.350">
    <property type="entry name" value="Rod shape-determining protein MreC, domain 2"/>
    <property type="match status" value="1"/>
</dbReference>
<proteinExistence type="inferred from homology"/>
<dbReference type="InterPro" id="IPR055342">
    <property type="entry name" value="MreC_beta-barrel_core"/>
</dbReference>
<gene>
    <name evidence="7" type="ORF">IAC06_07410</name>
</gene>
<sequence length="271" mass="30315">MPHRGNTIYYITVAAVFIILEAAAAVMLGYNGTLQNTWLSKGLHGFMGTIWGGTESVRHYFSLEKDNRRLAYENYMLQQELRRHSIEYRQMSDSSFFSDTAGRFRYIPAEIVKISNNRQHNYLIIDKGEEDGIQQMSGIITGQGAIGIVEAVSRHYSYAISFNNTDMAVSARLGRDGATGTLVWDGTGSRNAILNEIPHHIAVEEGDTVFTSGFSAIFPPDIPLGITGEKSLVNGSSYRISVRLFEDFRKLRFVTAVLSIDKEEIEALEKE</sequence>
<comment type="caution">
    <text evidence="7">The sequence shown here is derived from an EMBL/GenBank/DDBJ whole genome shotgun (WGS) entry which is preliminary data.</text>
</comment>
<evidence type="ECO:0000256" key="3">
    <source>
        <dbReference type="ARBA" id="ARBA00022960"/>
    </source>
</evidence>
<dbReference type="EMBL" id="JADIMI010000070">
    <property type="protein sequence ID" value="MBO8452692.1"/>
    <property type="molecule type" value="Genomic_DNA"/>
</dbReference>
<evidence type="ECO:0000256" key="5">
    <source>
        <dbReference type="SAM" id="Phobius"/>
    </source>
</evidence>
<dbReference type="Proteomes" id="UP000823661">
    <property type="component" value="Unassembled WGS sequence"/>
</dbReference>
<keyword evidence="5" id="KW-1133">Transmembrane helix</keyword>
<dbReference type="GO" id="GO:0005886">
    <property type="term" value="C:plasma membrane"/>
    <property type="evidence" value="ECO:0007669"/>
    <property type="project" value="TreeGrafter"/>
</dbReference>
<comment type="similarity">
    <text evidence="1">Belongs to the MreC family.</text>
</comment>
<evidence type="ECO:0000256" key="1">
    <source>
        <dbReference type="ARBA" id="ARBA00009369"/>
    </source>
</evidence>
<dbReference type="InterPro" id="IPR042177">
    <property type="entry name" value="Cell/Rod_1"/>
</dbReference>
<name>A0A9D9EUE5_9BACT</name>
<keyword evidence="3" id="KW-0133">Cell shape</keyword>
<accession>A0A9D9EUE5</accession>
<keyword evidence="5" id="KW-0472">Membrane</keyword>
<reference evidence="7" key="1">
    <citation type="submission" date="2020-10" db="EMBL/GenBank/DDBJ databases">
        <authorList>
            <person name="Gilroy R."/>
        </authorList>
    </citation>
    <scope>NUCLEOTIDE SEQUENCE</scope>
    <source>
        <strain evidence="7">B1-20833</strain>
    </source>
</reference>
<organism evidence="7 8">
    <name type="scientific">Candidatus Cryptobacteroides intestinavium</name>
    <dbReference type="NCBI Taxonomy" id="2840766"/>
    <lineage>
        <taxon>Bacteria</taxon>
        <taxon>Pseudomonadati</taxon>
        <taxon>Bacteroidota</taxon>
        <taxon>Bacteroidia</taxon>
        <taxon>Bacteroidales</taxon>
        <taxon>Candidatus Cryptobacteroides</taxon>
    </lineage>
</organism>
<dbReference type="InterPro" id="IPR007221">
    <property type="entry name" value="MreC"/>
</dbReference>
<protein>
    <recommendedName>
        <fullName evidence="2">Cell shape-determining protein MreC</fullName>
    </recommendedName>
    <alternativeName>
        <fullName evidence="4">Cell shape protein MreC</fullName>
    </alternativeName>
</protein>
<feature type="domain" description="Rod shape-determining protein MreC beta-barrel core" evidence="6">
    <location>
        <begin position="111"/>
        <end position="255"/>
    </location>
</feature>
<evidence type="ECO:0000313" key="7">
    <source>
        <dbReference type="EMBL" id="MBO8452692.1"/>
    </source>
</evidence>
<evidence type="ECO:0000256" key="2">
    <source>
        <dbReference type="ARBA" id="ARBA00013855"/>
    </source>
</evidence>
<reference evidence="7" key="2">
    <citation type="journal article" date="2021" name="PeerJ">
        <title>Extensive microbial diversity within the chicken gut microbiome revealed by metagenomics and culture.</title>
        <authorList>
            <person name="Gilroy R."/>
            <person name="Ravi A."/>
            <person name="Getino M."/>
            <person name="Pursley I."/>
            <person name="Horton D.L."/>
            <person name="Alikhan N.F."/>
            <person name="Baker D."/>
            <person name="Gharbi K."/>
            <person name="Hall N."/>
            <person name="Watson M."/>
            <person name="Adriaenssens E.M."/>
            <person name="Foster-Nyarko E."/>
            <person name="Jarju S."/>
            <person name="Secka A."/>
            <person name="Antonio M."/>
            <person name="Oren A."/>
            <person name="Chaudhuri R.R."/>
            <person name="La Ragione R."/>
            <person name="Hildebrand F."/>
            <person name="Pallen M.J."/>
        </authorList>
    </citation>
    <scope>NUCLEOTIDE SEQUENCE</scope>
    <source>
        <strain evidence="7">B1-20833</strain>
    </source>
</reference>
<dbReference type="PANTHER" id="PTHR34138:SF1">
    <property type="entry name" value="CELL SHAPE-DETERMINING PROTEIN MREC"/>
    <property type="match status" value="1"/>
</dbReference>
<evidence type="ECO:0000313" key="8">
    <source>
        <dbReference type="Proteomes" id="UP000823661"/>
    </source>
</evidence>